<evidence type="ECO:0000313" key="2">
    <source>
        <dbReference type="EMBL" id="KAL1194495.1"/>
    </source>
</evidence>
<organism evidence="2 3">
    <name type="scientific">Cardamine amara subsp. amara</name>
    <dbReference type="NCBI Taxonomy" id="228776"/>
    <lineage>
        <taxon>Eukaryota</taxon>
        <taxon>Viridiplantae</taxon>
        <taxon>Streptophyta</taxon>
        <taxon>Embryophyta</taxon>
        <taxon>Tracheophyta</taxon>
        <taxon>Spermatophyta</taxon>
        <taxon>Magnoliopsida</taxon>
        <taxon>eudicotyledons</taxon>
        <taxon>Gunneridae</taxon>
        <taxon>Pentapetalae</taxon>
        <taxon>rosids</taxon>
        <taxon>malvids</taxon>
        <taxon>Brassicales</taxon>
        <taxon>Brassicaceae</taxon>
        <taxon>Cardamineae</taxon>
        <taxon>Cardamine</taxon>
    </lineage>
</organism>
<evidence type="ECO:0000256" key="1">
    <source>
        <dbReference type="SAM" id="MobiDB-lite"/>
    </source>
</evidence>
<sequence>MARSMETSLTRRVVRKELQLANVENKETYNTNYKGASTSNSANWKMKSIVTDSHQGMTKQGGRMEQKPRRHNSSAELDEIKRKGICFKCDGQWSQEHKCPNKELRVLTVINNFDVEILEGNIEKELEEPVGQLMKLSLQLMKL</sequence>
<comment type="caution">
    <text evidence="2">The sequence shown here is derived from an EMBL/GenBank/DDBJ whole genome shotgun (WGS) entry which is preliminary data.</text>
</comment>
<accession>A0ABD0ZIK4</accession>
<gene>
    <name evidence="2" type="ORF">V5N11_010402</name>
</gene>
<proteinExistence type="predicted"/>
<keyword evidence="3" id="KW-1185">Reference proteome</keyword>
<protein>
    <submittedName>
        <fullName evidence="2">Uncharacterized protein</fullName>
    </submittedName>
</protein>
<reference evidence="2 3" key="1">
    <citation type="submission" date="2024-04" db="EMBL/GenBank/DDBJ databases">
        <title>Genome assembly C_amara_ONT_v2.</title>
        <authorList>
            <person name="Yant L."/>
            <person name="Moore C."/>
            <person name="Slenker M."/>
        </authorList>
    </citation>
    <scope>NUCLEOTIDE SEQUENCE [LARGE SCALE GENOMIC DNA]</scope>
    <source>
        <tissue evidence="2">Leaf</tissue>
    </source>
</reference>
<dbReference type="EMBL" id="JBANAX010000752">
    <property type="protein sequence ID" value="KAL1194495.1"/>
    <property type="molecule type" value="Genomic_DNA"/>
</dbReference>
<dbReference type="AlphaFoldDB" id="A0ABD0ZIK4"/>
<evidence type="ECO:0000313" key="3">
    <source>
        <dbReference type="Proteomes" id="UP001558713"/>
    </source>
</evidence>
<feature type="region of interest" description="Disordered" evidence="1">
    <location>
        <begin position="53"/>
        <end position="75"/>
    </location>
</feature>
<name>A0ABD0ZIK4_CARAN</name>
<dbReference type="Proteomes" id="UP001558713">
    <property type="component" value="Unassembled WGS sequence"/>
</dbReference>